<dbReference type="SUPFAM" id="SSF55073">
    <property type="entry name" value="Nucleotide cyclase"/>
    <property type="match status" value="1"/>
</dbReference>
<organism evidence="5 6">
    <name type="scientific">Paraburkholderia tuberum</name>
    <dbReference type="NCBI Taxonomy" id="157910"/>
    <lineage>
        <taxon>Bacteria</taxon>
        <taxon>Pseudomonadati</taxon>
        <taxon>Pseudomonadota</taxon>
        <taxon>Betaproteobacteria</taxon>
        <taxon>Burkholderiales</taxon>
        <taxon>Burkholderiaceae</taxon>
        <taxon>Paraburkholderia</taxon>
    </lineage>
</organism>
<reference evidence="6" key="1">
    <citation type="submission" date="2016-10" db="EMBL/GenBank/DDBJ databases">
        <authorList>
            <person name="Varghese N."/>
            <person name="Submissions S."/>
        </authorList>
    </citation>
    <scope>NUCLEOTIDE SEQUENCE [LARGE SCALE GENOMIC DNA]</scope>
    <source>
        <strain evidence="6">DUS833</strain>
    </source>
</reference>
<keyword evidence="6" id="KW-1185">Reference proteome</keyword>
<dbReference type="InterPro" id="IPR050469">
    <property type="entry name" value="Diguanylate_Cyclase"/>
</dbReference>
<dbReference type="AlphaFoldDB" id="A0A1H1JEY1"/>
<name>A0A1H1JEY1_9BURK</name>
<dbReference type="InterPro" id="IPR000160">
    <property type="entry name" value="GGDEF_dom"/>
</dbReference>
<evidence type="ECO:0000256" key="3">
    <source>
        <dbReference type="SAM" id="MobiDB-lite"/>
    </source>
</evidence>
<dbReference type="Pfam" id="PF00990">
    <property type="entry name" value="GGDEF"/>
    <property type="match status" value="1"/>
</dbReference>
<protein>
    <recommendedName>
        <fullName evidence="1">diguanylate cyclase</fullName>
        <ecNumber evidence="1">2.7.7.65</ecNumber>
    </recommendedName>
</protein>
<dbReference type="GO" id="GO:1902201">
    <property type="term" value="P:negative regulation of bacterial-type flagellum-dependent cell motility"/>
    <property type="evidence" value="ECO:0007669"/>
    <property type="project" value="TreeGrafter"/>
</dbReference>
<evidence type="ECO:0000256" key="2">
    <source>
        <dbReference type="ARBA" id="ARBA00034247"/>
    </source>
</evidence>
<dbReference type="NCBIfam" id="TIGR00254">
    <property type="entry name" value="GGDEF"/>
    <property type="match status" value="1"/>
</dbReference>
<dbReference type="GO" id="GO:0005886">
    <property type="term" value="C:plasma membrane"/>
    <property type="evidence" value="ECO:0007669"/>
    <property type="project" value="TreeGrafter"/>
</dbReference>
<dbReference type="GO" id="GO:0043709">
    <property type="term" value="P:cell adhesion involved in single-species biofilm formation"/>
    <property type="evidence" value="ECO:0007669"/>
    <property type="project" value="TreeGrafter"/>
</dbReference>
<sequence length="141" mass="15578">MRAATRYWSRWLIASRPWRCARPIWSRATAAKSSRWCLPDTTAQGAFAVAEQIRRKVENQVIVREHDAPQAVTVSVGCATALPSATDVAKGLELMAAADGQLYVAKNEGRNRTRSAQWDEDSATQGVSRTGRRLNARCSFA</sequence>
<dbReference type="InterPro" id="IPR043128">
    <property type="entry name" value="Rev_trsase/Diguanyl_cyclase"/>
</dbReference>
<feature type="domain" description="GGDEF" evidence="4">
    <location>
        <begin position="38"/>
        <end position="112"/>
    </location>
</feature>
<dbReference type="EC" id="2.7.7.65" evidence="1"/>
<evidence type="ECO:0000313" key="5">
    <source>
        <dbReference type="EMBL" id="SDR48463.1"/>
    </source>
</evidence>
<dbReference type="EMBL" id="FNKX01000002">
    <property type="protein sequence ID" value="SDR48463.1"/>
    <property type="molecule type" value="Genomic_DNA"/>
</dbReference>
<evidence type="ECO:0000256" key="1">
    <source>
        <dbReference type="ARBA" id="ARBA00012528"/>
    </source>
</evidence>
<dbReference type="Proteomes" id="UP000199365">
    <property type="component" value="Unassembled WGS sequence"/>
</dbReference>
<dbReference type="Gene3D" id="3.30.70.270">
    <property type="match status" value="1"/>
</dbReference>
<dbReference type="PANTHER" id="PTHR45138:SF9">
    <property type="entry name" value="DIGUANYLATE CYCLASE DGCM-RELATED"/>
    <property type="match status" value="1"/>
</dbReference>
<dbReference type="InterPro" id="IPR029787">
    <property type="entry name" value="Nucleotide_cyclase"/>
</dbReference>
<dbReference type="PANTHER" id="PTHR45138">
    <property type="entry name" value="REGULATORY COMPONENTS OF SENSORY TRANSDUCTION SYSTEM"/>
    <property type="match status" value="1"/>
</dbReference>
<proteinExistence type="predicted"/>
<comment type="catalytic activity">
    <reaction evidence="2">
        <text>2 GTP = 3',3'-c-di-GMP + 2 diphosphate</text>
        <dbReference type="Rhea" id="RHEA:24898"/>
        <dbReference type="ChEBI" id="CHEBI:33019"/>
        <dbReference type="ChEBI" id="CHEBI:37565"/>
        <dbReference type="ChEBI" id="CHEBI:58805"/>
        <dbReference type="EC" id="2.7.7.65"/>
    </reaction>
</comment>
<dbReference type="GO" id="GO:0052621">
    <property type="term" value="F:diguanylate cyclase activity"/>
    <property type="evidence" value="ECO:0007669"/>
    <property type="project" value="UniProtKB-EC"/>
</dbReference>
<gene>
    <name evidence="5" type="ORF">SAMN05445850_4702</name>
</gene>
<evidence type="ECO:0000313" key="6">
    <source>
        <dbReference type="Proteomes" id="UP000199365"/>
    </source>
</evidence>
<accession>A0A1H1JEY1</accession>
<dbReference type="STRING" id="157910.SAMN05445850_4702"/>
<feature type="region of interest" description="Disordered" evidence="3">
    <location>
        <begin position="111"/>
        <end position="130"/>
    </location>
</feature>
<evidence type="ECO:0000259" key="4">
    <source>
        <dbReference type="Pfam" id="PF00990"/>
    </source>
</evidence>